<reference evidence="1" key="1">
    <citation type="submission" date="2014-11" db="EMBL/GenBank/DDBJ databases">
        <authorList>
            <person name="Amaro Gonzalez C."/>
        </authorList>
    </citation>
    <scope>NUCLEOTIDE SEQUENCE</scope>
</reference>
<evidence type="ECO:0000313" key="1">
    <source>
        <dbReference type="EMBL" id="JAH76522.1"/>
    </source>
</evidence>
<dbReference type="AlphaFoldDB" id="A0A0E9VEN5"/>
<name>A0A0E9VEN5_ANGAN</name>
<protein>
    <submittedName>
        <fullName evidence="1">Uncharacterized protein</fullName>
    </submittedName>
</protein>
<proteinExistence type="predicted"/>
<organism evidence="1">
    <name type="scientific">Anguilla anguilla</name>
    <name type="common">European freshwater eel</name>
    <name type="synonym">Muraena anguilla</name>
    <dbReference type="NCBI Taxonomy" id="7936"/>
    <lineage>
        <taxon>Eukaryota</taxon>
        <taxon>Metazoa</taxon>
        <taxon>Chordata</taxon>
        <taxon>Craniata</taxon>
        <taxon>Vertebrata</taxon>
        <taxon>Euteleostomi</taxon>
        <taxon>Actinopterygii</taxon>
        <taxon>Neopterygii</taxon>
        <taxon>Teleostei</taxon>
        <taxon>Anguilliformes</taxon>
        <taxon>Anguillidae</taxon>
        <taxon>Anguilla</taxon>
    </lineage>
</organism>
<accession>A0A0E9VEN5</accession>
<reference evidence="1" key="2">
    <citation type="journal article" date="2015" name="Fish Shellfish Immunol.">
        <title>Early steps in the European eel (Anguilla anguilla)-Vibrio vulnificus interaction in the gills: Role of the RtxA13 toxin.</title>
        <authorList>
            <person name="Callol A."/>
            <person name="Pajuelo D."/>
            <person name="Ebbesson L."/>
            <person name="Teles M."/>
            <person name="MacKenzie S."/>
            <person name="Amaro C."/>
        </authorList>
    </citation>
    <scope>NUCLEOTIDE SEQUENCE</scope>
</reference>
<sequence>MLPRPVLYLATYKQLLRMYILQLPFKTLHFKS</sequence>
<dbReference type="EMBL" id="GBXM01032055">
    <property type="protein sequence ID" value="JAH76522.1"/>
    <property type="molecule type" value="Transcribed_RNA"/>
</dbReference>